<dbReference type="STRING" id="1801992.A2Y98_00825"/>
<dbReference type="CDD" id="cd24049">
    <property type="entry name" value="ASKHA_NBD_PilM"/>
    <property type="match status" value="1"/>
</dbReference>
<dbReference type="InterPro" id="IPR005883">
    <property type="entry name" value="PilM"/>
</dbReference>
<sequence length="357" mass="39524">MFFSKSSAFGLDISDLSIKIALLKQTGKHIQLASFGRQDIPENVIESGVIKKEEELISLMKKAVSEAKGQKIKTEFCVVSLPETESYIRVIQLPKIKQEEIPEAIKWELEANIPVPLDELYFDWQEITRTSSQKNHLNVLIGALPKTLVDPYFNVIKKAGLSPLAFEIESVATARALIKEEVSAESVIIIDLGGKKTTLAVFGDDTILFTTGLPISSTELIYDIAKNLKVDKEKARDMKFKIGLDESKEDEKIYRAMEPRILGLVEEIKKYIDYFQASRIGYSGKQSISKILLCGGGANLKGLPAFLSSRLKIGVSVGNPWVNIFDSTSAELPEITFDDSLSYTTALGLALRGLEEA</sequence>
<reference evidence="1 2" key="1">
    <citation type="journal article" date="2016" name="Nat. Commun.">
        <title>Thousands of microbial genomes shed light on interconnected biogeochemical processes in an aquifer system.</title>
        <authorList>
            <person name="Anantharaman K."/>
            <person name="Brown C.T."/>
            <person name="Hug L.A."/>
            <person name="Sharon I."/>
            <person name="Castelle C.J."/>
            <person name="Probst A.J."/>
            <person name="Thomas B.C."/>
            <person name="Singh A."/>
            <person name="Wilkins M.J."/>
            <person name="Karaoz U."/>
            <person name="Brodie E.L."/>
            <person name="Williams K.H."/>
            <person name="Hubbard S.S."/>
            <person name="Banfield J.F."/>
        </authorList>
    </citation>
    <scope>NUCLEOTIDE SEQUENCE [LARGE SCALE GENOMIC DNA]</scope>
</reference>
<comment type="caution">
    <text evidence="1">The sequence shown here is derived from an EMBL/GenBank/DDBJ whole genome shotgun (WGS) entry which is preliminary data.</text>
</comment>
<dbReference type="InterPro" id="IPR043129">
    <property type="entry name" value="ATPase_NBD"/>
</dbReference>
<organism evidence="1 2">
    <name type="scientific">Candidatus Portnoybacteria bacterium RBG_19FT_COMBO_36_7</name>
    <dbReference type="NCBI Taxonomy" id="1801992"/>
    <lineage>
        <taxon>Bacteria</taxon>
        <taxon>Candidatus Portnoyibacteriota</taxon>
    </lineage>
</organism>
<dbReference type="PANTHER" id="PTHR32432:SF3">
    <property type="entry name" value="ETHANOLAMINE UTILIZATION PROTEIN EUTJ"/>
    <property type="match status" value="1"/>
</dbReference>
<evidence type="ECO:0008006" key="3">
    <source>
        <dbReference type="Google" id="ProtNLM"/>
    </source>
</evidence>
<name>A0A1G2F7M1_9BACT</name>
<dbReference type="Pfam" id="PF11104">
    <property type="entry name" value="PilM_2"/>
    <property type="match status" value="1"/>
</dbReference>
<dbReference type="InterPro" id="IPR050696">
    <property type="entry name" value="FtsA/MreB"/>
</dbReference>
<evidence type="ECO:0000313" key="1">
    <source>
        <dbReference type="EMBL" id="OGZ33993.1"/>
    </source>
</evidence>
<dbReference type="AlphaFoldDB" id="A0A1G2F7M1"/>
<dbReference type="PIRSF" id="PIRSF019169">
    <property type="entry name" value="PilM"/>
    <property type="match status" value="1"/>
</dbReference>
<dbReference type="SUPFAM" id="SSF53067">
    <property type="entry name" value="Actin-like ATPase domain"/>
    <property type="match status" value="2"/>
</dbReference>
<evidence type="ECO:0000313" key="2">
    <source>
        <dbReference type="Proteomes" id="UP000179099"/>
    </source>
</evidence>
<protein>
    <recommendedName>
        <fullName evidence="3">SHS2 domain-containing protein</fullName>
    </recommendedName>
</protein>
<dbReference type="NCBIfam" id="TIGR01175">
    <property type="entry name" value="pilM"/>
    <property type="match status" value="1"/>
</dbReference>
<gene>
    <name evidence="1" type="ORF">A2Y98_00825</name>
</gene>
<dbReference type="Gene3D" id="3.30.420.40">
    <property type="match status" value="2"/>
</dbReference>
<dbReference type="PANTHER" id="PTHR32432">
    <property type="entry name" value="CELL DIVISION PROTEIN FTSA-RELATED"/>
    <property type="match status" value="1"/>
</dbReference>
<proteinExistence type="predicted"/>
<accession>A0A1G2F7M1</accession>
<dbReference type="EMBL" id="MHMW01000021">
    <property type="protein sequence ID" value="OGZ33993.1"/>
    <property type="molecule type" value="Genomic_DNA"/>
</dbReference>
<dbReference type="Gene3D" id="3.30.1490.300">
    <property type="match status" value="1"/>
</dbReference>
<dbReference type="Proteomes" id="UP000179099">
    <property type="component" value="Unassembled WGS sequence"/>
</dbReference>